<gene>
    <name evidence="1" type="ORF">MYCIT1_LOCUS21180</name>
</gene>
<proteinExistence type="predicted"/>
<keyword evidence="2" id="KW-1185">Reference proteome</keyword>
<organism evidence="1 2">
    <name type="scientific">Mycena citricolor</name>
    <dbReference type="NCBI Taxonomy" id="2018698"/>
    <lineage>
        <taxon>Eukaryota</taxon>
        <taxon>Fungi</taxon>
        <taxon>Dikarya</taxon>
        <taxon>Basidiomycota</taxon>
        <taxon>Agaricomycotina</taxon>
        <taxon>Agaricomycetes</taxon>
        <taxon>Agaricomycetidae</taxon>
        <taxon>Agaricales</taxon>
        <taxon>Marasmiineae</taxon>
        <taxon>Mycenaceae</taxon>
        <taxon>Mycena</taxon>
    </lineage>
</organism>
<protein>
    <submittedName>
        <fullName evidence="1">Uncharacterized protein</fullName>
    </submittedName>
</protein>
<dbReference type="EMBL" id="CAVNYO010000401">
    <property type="protein sequence ID" value="CAK5274169.1"/>
    <property type="molecule type" value="Genomic_DNA"/>
</dbReference>
<accession>A0AAD2HCH9</accession>
<evidence type="ECO:0000313" key="1">
    <source>
        <dbReference type="EMBL" id="CAK5274169.1"/>
    </source>
</evidence>
<reference evidence="1" key="1">
    <citation type="submission" date="2023-11" db="EMBL/GenBank/DDBJ databases">
        <authorList>
            <person name="De Vega J J."/>
            <person name="De Vega J J."/>
        </authorList>
    </citation>
    <scope>NUCLEOTIDE SEQUENCE</scope>
</reference>
<evidence type="ECO:0000313" key="2">
    <source>
        <dbReference type="Proteomes" id="UP001295794"/>
    </source>
</evidence>
<dbReference type="Proteomes" id="UP001295794">
    <property type="component" value="Unassembled WGS sequence"/>
</dbReference>
<sequence>MADSPSLVSLNRHKDSRRLESLENQVKAELLRLRVRNWKAGQASH</sequence>
<dbReference type="AlphaFoldDB" id="A0AAD2HCH9"/>
<name>A0AAD2HCH9_9AGAR</name>
<comment type="caution">
    <text evidence="1">The sequence shown here is derived from an EMBL/GenBank/DDBJ whole genome shotgun (WGS) entry which is preliminary data.</text>
</comment>